<accession>A0ABU2U791</accession>
<sequence length="132" mass="14163">MNTIPGAQTETPPVDVETMRENIGRLIGPGTATLEDEELAGLTSLMRGHMQLIIPEIERAAGKLPEDDVPRYCALACIGEAHAKLRATPGAGPHRAAAHARKLARSLMALCDHYEALTGVEMCLACDQPKRP</sequence>
<comment type="caution">
    <text evidence="1">The sequence shown here is derived from an EMBL/GenBank/DDBJ whole genome shotgun (WGS) entry which is preliminary data.</text>
</comment>
<dbReference type="Pfam" id="PF19979">
    <property type="entry name" value="DUF6415"/>
    <property type="match status" value="1"/>
</dbReference>
<reference evidence="2" key="1">
    <citation type="submission" date="2023-07" db="EMBL/GenBank/DDBJ databases">
        <title>30 novel species of actinomycetes from the DSMZ collection.</title>
        <authorList>
            <person name="Nouioui I."/>
        </authorList>
    </citation>
    <scope>NUCLEOTIDE SEQUENCE [LARGE SCALE GENOMIC DNA]</scope>
    <source>
        <strain evidence="2">DSM 41699</strain>
    </source>
</reference>
<protein>
    <submittedName>
        <fullName evidence="1">DUF6415 family natural product biosynthesis protein</fullName>
    </submittedName>
</protein>
<proteinExistence type="predicted"/>
<evidence type="ECO:0000313" key="1">
    <source>
        <dbReference type="EMBL" id="MDT0468901.1"/>
    </source>
</evidence>
<name>A0ABU2U791_9ACTN</name>
<evidence type="ECO:0000313" key="2">
    <source>
        <dbReference type="Proteomes" id="UP001183809"/>
    </source>
</evidence>
<organism evidence="1 2">
    <name type="scientific">Streptomyces gibsoniae</name>
    <dbReference type="NCBI Taxonomy" id="3075529"/>
    <lineage>
        <taxon>Bacteria</taxon>
        <taxon>Bacillati</taxon>
        <taxon>Actinomycetota</taxon>
        <taxon>Actinomycetes</taxon>
        <taxon>Kitasatosporales</taxon>
        <taxon>Streptomycetaceae</taxon>
        <taxon>Streptomyces</taxon>
    </lineage>
</organism>
<dbReference type="Proteomes" id="UP001183809">
    <property type="component" value="Unassembled WGS sequence"/>
</dbReference>
<dbReference type="RefSeq" id="WP_311700342.1">
    <property type="nucleotide sequence ID" value="NZ_JAVREY010000087.1"/>
</dbReference>
<keyword evidence="2" id="KW-1185">Reference proteome</keyword>
<dbReference type="InterPro" id="IPR046300">
    <property type="entry name" value="DUF6415"/>
</dbReference>
<dbReference type="EMBL" id="JAVREY010000087">
    <property type="protein sequence ID" value="MDT0468901.1"/>
    <property type="molecule type" value="Genomic_DNA"/>
</dbReference>
<gene>
    <name evidence="1" type="ORF">RM764_39020</name>
</gene>